<organism evidence="3 4">
    <name type="scientific">Fictibacillus terranigra</name>
    <dbReference type="NCBI Taxonomy" id="3058424"/>
    <lineage>
        <taxon>Bacteria</taxon>
        <taxon>Bacillati</taxon>
        <taxon>Bacillota</taxon>
        <taxon>Bacilli</taxon>
        <taxon>Bacillales</taxon>
        <taxon>Fictibacillaceae</taxon>
        <taxon>Fictibacillus</taxon>
    </lineage>
</organism>
<name>A0ABT8EDU5_9BACL</name>
<dbReference type="PANTHER" id="PTHR42742:SF3">
    <property type="entry name" value="FRUCTOKINASE"/>
    <property type="match status" value="1"/>
</dbReference>
<dbReference type="InterPro" id="IPR016847">
    <property type="entry name" value="Man6P_Isoase_Firm_lng_prd"/>
</dbReference>
<dbReference type="SUPFAM" id="SSF51182">
    <property type="entry name" value="RmlC-like cupins"/>
    <property type="match status" value="1"/>
</dbReference>
<keyword evidence="4" id="KW-1185">Reference proteome</keyword>
<dbReference type="InterPro" id="IPR051804">
    <property type="entry name" value="Carb_Metab_Reg_Kinase/Isom"/>
</dbReference>
<protein>
    <submittedName>
        <fullName evidence="3">Class I mannose-6-phosphate isomerase</fullName>
    </submittedName>
</protein>
<dbReference type="CDD" id="cd07010">
    <property type="entry name" value="cupin_PMI_type_I_N_bac"/>
    <property type="match status" value="1"/>
</dbReference>
<dbReference type="PANTHER" id="PTHR42742">
    <property type="entry name" value="TRANSCRIPTIONAL REPRESSOR MPRA"/>
    <property type="match status" value="1"/>
</dbReference>
<dbReference type="RefSeq" id="WP_290402093.1">
    <property type="nucleotide sequence ID" value="NZ_JAUHLN010000009.1"/>
</dbReference>
<dbReference type="PIRSF" id="PIRSF026713">
    <property type="entry name" value="PMI_Firm_long_prd"/>
    <property type="match status" value="1"/>
</dbReference>
<proteinExistence type="predicted"/>
<reference evidence="3" key="1">
    <citation type="submission" date="2023-06" db="EMBL/GenBank/DDBJ databases">
        <title>Draft Genome Sequences of Representative Paenibacillus Polymyxa, Bacillus cereus, Fictibacillus sp., and Brevibacillus agri Strains Isolated from Amazonian Dark Earth.</title>
        <authorList>
            <person name="Pellegrinetti T.A."/>
            <person name="Cunha I.C.M."/>
            <person name="Chaves M.G."/>
            <person name="Freitas A.S."/>
            <person name="Silva A.V.R."/>
            <person name="Tsai S.M."/>
            <person name="Mendes L.W."/>
        </authorList>
    </citation>
    <scope>NUCLEOTIDE SEQUENCE</scope>
    <source>
        <strain evidence="3">CENA-BCM004</strain>
    </source>
</reference>
<evidence type="ECO:0000313" key="3">
    <source>
        <dbReference type="EMBL" id="MDN4075982.1"/>
    </source>
</evidence>
<keyword evidence="3" id="KW-0413">Isomerase</keyword>
<dbReference type="Proteomes" id="UP001168694">
    <property type="component" value="Unassembled WGS sequence"/>
</dbReference>
<comment type="caution">
    <text evidence="3">The sequence shown here is derived from an EMBL/GenBank/DDBJ whole genome shotgun (WGS) entry which is preliminary data.</text>
</comment>
<dbReference type="EMBL" id="JAUHLN010000009">
    <property type="protein sequence ID" value="MDN4075982.1"/>
    <property type="molecule type" value="Genomic_DNA"/>
</dbReference>
<dbReference type="InterPro" id="IPR011051">
    <property type="entry name" value="RmlC_Cupin_sf"/>
</dbReference>
<dbReference type="GO" id="GO:0016853">
    <property type="term" value="F:isomerase activity"/>
    <property type="evidence" value="ECO:0007669"/>
    <property type="project" value="UniProtKB-KW"/>
</dbReference>
<evidence type="ECO:0000313" key="4">
    <source>
        <dbReference type="Proteomes" id="UP001168694"/>
    </source>
</evidence>
<evidence type="ECO:0000256" key="2">
    <source>
        <dbReference type="ARBA" id="ARBA00022833"/>
    </source>
</evidence>
<gene>
    <name evidence="3" type="ORF">QYF49_23860</name>
</gene>
<keyword evidence="2" id="KW-0862">Zinc</keyword>
<dbReference type="InterPro" id="IPR014710">
    <property type="entry name" value="RmlC-like_jellyroll"/>
</dbReference>
<keyword evidence="1" id="KW-0479">Metal-binding</keyword>
<dbReference type="Gene3D" id="2.60.120.10">
    <property type="entry name" value="Jelly Rolls"/>
    <property type="match status" value="1"/>
</dbReference>
<sequence length="582" mass="67981">MGNYNKFPEIRIEEQDNSAWQGYAHIQSEISQITNGNQNPKTVLMVDCYPGVRYQEILEGLILPLKPDLIIHSDDLAFSGEKITEMIQRNLTDDRVFGVMSSHQLCEFFDRLLVEHARESIGEVESGLIVVYGVGARLICIPDVLVYADLARWEIQQRYRSQELGNWKMENFDEDFLRKYKRSYFVEWRIADRHKKQFFSEIDYLLDTNETNDPKMLKGQAYLNGLQQVVKQPFRVVPYFDPGVWGGQWMKEVCDLDPDQDNFAWSFDGVPEENSLYLRYDDVRVEVPSINLVFRHPVELLGDKVHARFGTEFPIRFDFLDTVDGQNLSLQVHPLTEYIQETFGMHYTQDESYYILDAKEEATVYLGLKENINKEAMLEDLKKANHGLGSFDDEKYVSQYPAKKHDHFLIPAGTIHCSGKNCMILEISATPYIFTFKLWDWDRLGLDGLPRPVHLKHGEKVIQWDRDTKWVKENLINRIEIINEEDGWIQEKTGLHEREFIETRRHWFSKKIHHHTNGSVHVLNLIEGEEAIIESPTGQFNPFIVHYAETFFIPEDVKEYTIRPYGKAKGKTIAVIQAFVRV</sequence>
<accession>A0ABT8EDU5</accession>
<evidence type="ECO:0000256" key="1">
    <source>
        <dbReference type="ARBA" id="ARBA00022723"/>
    </source>
</evidence>